<keyword evidence="2" id="KW-1185">Reference proteome</keyword>
<proteinExistence type="predicted"/>
<evidence type="ECO:0000313" key="2">
    <source>
        <dbReference type="Proteomes" id="UP000784294"/>
    </source>
</evidence>
<dbReference type="AlphaFoldDB" id="A0A448WUB0"/>
<gene>
    <name evidence="1" type="ORF">PXEA_LOCUS13864</name>
</gene>
<name>A0A448WUB0_9PLAT</name>
<dbReference type="EMBL" id="CAAALY010046419">
    <property type="protein sequence ID" value="VEL20424.1"/>
    <property type="molecule type" value="Genomic_DNA"/>
</dbReference>
<sequence>MPANRLGVYLANDPMLEITNILAADTGQGAFHKVSLTLRPICENKVQKALKSNASSRPSRSENHHNFLPTYILTVIPIAQGRTHVWLC</sequence>
<accession>A0A448WUB0</accession>
<organism evidence="1 2">
    <name type="scientific">Protopolystoma xenopodis</name>
    <dbReference type="NCBI Taxonomy" id="117903"/>
    <lineage>
        <taxon>Eukaryota</taxon>
        <taxon>Metazoa</taxon>
        <taxon>Spiralia</taxon>
        <taxon>Lophotrochozoa</taxon>
        <taxon>Platyhelminthes</taxon>
        <taxon>Monogenea</taxon>
        <taxon>Polyopisthocotylea</taxon>
        <taxon>Polystomatidea</taxon>
        <taxon>Polystomatidae</taxon>
        <taxon>Protopolystoma</taxon>
    </lineage>
</organism>
<evidence type="ECO:0000313" key="1">
    <source>
        <dbReference type="EMBL" id="VEL20424.1"/>
    </source>
</evidence>
<comment type="caution">
    <text evidence="1">The sequence shown here is derived from an EMBL/GenBank/DDBJ whole genome shotgun (WGS) entry which is preliminary data.</text>
</comment>
<protein>
    <submittedName>
        <fullName evidence="1">Uncharacterized protein</fullName>
    </submittedName>
</protein>
<dbReference type="Proteomes" id="UP000784294">
    <property type="component" value="Unassembled WGS sequence"/>
</dbReference>
<reference evidence="1" key="1">
    <citation type="submission" date="2018-11" db="EMBL/GenBank/DDBJ databases">
        <authorList>
            <consortium name="Pathogen Informatics"/>
        </authorList>
    </citation>
    <scope>NUCLEOTIDE SEQUENCE</scope>
</reference>